<evidence type="ECO:0000256" key="2">
    <source>
        <dbReference type="ARBA" id="ARBA00022741"/>
    </source>
</evidence>
<gene>
    <name evidence="5" type="ORF">LCGC14_1791220</name>
</gene>
<evidence type="ECO:0000256" key="1">
    <source>
        <dbReference type="ARBA" id="ARBA00022679"/>
    </source>
</evidence>
<comment type="caution">
    <text evidence="5">The sequence shown here is derived from an EMBL/GenBank/DDBJ whole genome shotgun (WGS) entry which is preliminary data.</text>
</comment>
<dbReference type="Gene3D" id="3.30.420.40">
    <property type="match status" value="1"/>
</dbReference>
<keyword evidence="4" id="KW-0067">ATP-binding</keyword>
<accession>A0A0F9J7G3</accession>
<dbReference type="EMBL" id="LAZR01017109">
    <property type="protein sequence ID" value="KKM01756.1"/>
    <property type="molecule type" value="Genomic_DNA"/>
</dbReference>
<dbReference type="GO" id="GO:0006083">
    <property type="term" value="P:acetate metabolic process"/>
    <property type="evidence" value="ECO:0007669"/>
    <property type="project" value="TreeGrafter"/>
</dbReference>
<keyword evidence="1" id="KW-0808">Transferase</keyword>
<dbReference type="GO" id="GO:0005524">
    <property type="term" value="F:ATP binding"/>
    <property type="evidence" value="ECO:0007669"/>
    <property type="project" value="UniProtKB-KW"/>
</dbReference>
<dbReference type="InterPro" id="IPR043129">
    <property type="entry name" value="ATPase_NBD"/>
</dbReference>
<dbReference type="GO" id="GO:0008776">
    <property type="term" value="F:acetate kinase activity"/>
    <property type="evidence" value="ECO:0007669"/>
    <property type="project" value="TreeGrafter"/>
</dbReference>
<dbReference type="SUPFAM" id="SSF53067">
    <property type="entry name" value="Actin-like ATPase domain"/>
    <property type="match status" value="1"/>
</dbReference>
<dbReference type="InterPro" id="IPR000890">
    <property type="entry name" value="Aliphatic_acid_kin_short-chain"/>
</dbReference>
<dbReference type="PANTHER" id="PTHR21060">
    <property type="entry name" value="ACETATE KINASE"/>
    <property type="match status" value="1"/>
</dbReference>
<evidence type="ECO:0000256" key="4">
    <source>
        <dbReference type="ARBA" id="ARBA00022840"/>
    </source>
</evidence>
<dbReference type="Pfam" id="PF00871">
    <property type="entry name" value="Acetate_kinase"/>
    <property type="match status" value="1"/>
</dbReference>
<evidence type="ECO:0000256" key="3">
    <source>
        <dbReference type="ARBA" id="ARBA00022777"/>
    </source>
</evidence>
<organism evidence="5">
    <name type="scientific">marine sediment metagenome</name>
    <dbReference type="NCBI Taxonomy" id="412755"/>
    <lineage>
        <taxon>unclassified sequences</taxon>
        <taxon>metagenomes</taxon>
        <taxon>ecological metagenomes</taxon>
    </lineage>
</organism>
<keyword evidence="2" id="KW-0547">Nucleotide-binding</keyword>
<dbReference type="AlphaFoldDB" id="A0A0F9J7G3"/>
<proteinExistence type="predicted"/>
<dbReference type="PRINTS" id="PR00471">
    <property type="entry name" value="ACETATEKNASE"/>
</dbReference>
<protein>
    <recommendedName>
        <fullName evidence="6">Acetate kinase</fullName>
    </recommendedName>
</protein>
<evidence type="ECO:0000313" key="5">
    <source>
        <dbReference type="EMBL" id="KKM01756.1"/>
    </source>
</evidence>
<name>A0A0F9J7G3_9ZZZZ</name>
<dbReference type="PANTHER" id="PTHR21060:SF15">
    <property type="entry name" value="ACETATE KINASE-RELATED"/>
    <property type="match status" value="1"/>
</dbReference>
<sequence>EDFTMATSQLAQTTLRSVLGQHGLDEMLAELAERSGMAAMSGTGGDMRDIEAAAEAGDRRAALAIDVYVTAVRDYVGAYLVELGGTDALVFTGGIGQHSPLVRSKGCEGLDFAGVMLDAGRNAAATGECRIDAPGSPTAIWVMPTNEELIVARQAAELLAGRQENTRDD</sequence>
<keyword evidence="3" id="KW-0418">Kinase</keyword>
<feature type="non-terminal residue" evidence="5">
    <location>
        <position position="1"/>
    </location>
</feature>
<reference evidence="5" key="1">
    <citation type="journal article" date="2015" name="Nature">
        <title>Complex archaea that bridge the gap between prokaryotes and eukaryotes.</title>
        <authorList>
            <person name="Spang A."/>
            <person name="Saw J.H."/>
            <person name="Jorgensen S.L."/>
            <person name="Zaremba-Niedzwiedzka K."/>
            <person name="Martijn J."/>
            <person name="Lind A.E."/>
            <person name="van Eijk R."/>
            <person name="Schleper C."/>
            <person name="Guy L."/>
            <person name="Ettema T.J."/>
        </authorList>
    </citation>
    <scope>NUCLEOTIDE SEQUENCE</scope>
</reference>
<evidence type="ECO:0008006" key="6">
    <source>
        <dbReference type="Google" id="ProtNLM"/>
    </source>
</evidence>